<evidence type="ECO:0000313" key="2">
    <source>
        <dbReference type="EMBL" id="PUZ49786.1"/>
    </source>
</evidence>
<dbReference type="EMBL" id="CM009754">
    <property type="protein sequence ID" value="PUZ49786.1"/>
    <property type="molecule type" value="Genomic_DNA"/>
</dbReference>
<evidence type="ECO:0000256" key="1">
    <source>
        <dbReference type="SAM" id="MobiDB-lite"/>
    </source>
</evidence>
<dbReference type="PANTHER" id="PTHR34666">
    <property type="entry name" value="EXPRESSED PROTEIN"/>
    <property type="match status" value="1"/>
</dbReference>
<accession>A0A2T7D2G1</accession>
<dbReference type="PANTHER" id="PTHR34666:SF6">
    <property type="entry name" value="OS08G0106600 PROTEIN"/>
    <property type="match status" value="1"/>
</dbReference>
<feature type="region of interest" description="Disordered" evidence="1">
    <location>
        <begin position="202"/>
        <end position="229"/>
    </location>
</feature>
<proteinExistence type="predicted"/>
<dbReference type="AlphaFoldDB" id="A0A2T7D2G1"/>
<feature type="region of interest" description="Disordered" evidence="1">
    <location>
        <begin position="144"/>
        <end position="185"/>
    </location>
</feature>
<feature type="region of interest" description="Disordered" evidence="1">
    <location>
        <begin position="1"/>
        <end position="39"/>
    </location>
</feature>
<dbReference type="OrthoDB" id="590540at2759"/>
<gene>
    <name evidence="2" type="ORF">GQ55_6G005900</name>
</gene>
<reference evidence="2 3" key="1">
    <citation type="submission" date="2018-04" db="EMBL/GenBank/DDBJ databases">
        <title>WGS assembly of Panicum hallii var. hallii HAL2.</title>
        <authorList>
            <person name="Lovell J."/>
            <person name="Jenkins J."/>
            <person name="Lowry D."/>
            <person name="Mamidi S."/>
            <person name="Sreedasyam A."/>
            <person name="Weng X."/>
            <person name="Barry K."/>
            <person name="Bonette J."/>
            <person name="Campitelli B."/>
            <person name="Daum C."/>
            <person name="Gordon S."/>
            <person name="Gould B."/>
            <person name="Lipzen A."/>
            <person name="MacQueen A."/>
            <person name="Palacio-Mejia J."/>
            <person name="Plott C."/>
            <person name="Shakirov E."/>
            <person name="Shu S."/>
            <person name="Yoshinaga Y."/>
            <person name="Zane M."/>
            <person name="Rokhsar D."/>
            <person name="Grimwood J."/>
            <person name="Schmutz J."/>
            <person name="Juenger T."/>
        </authorList>
    </citation>
    <scope>NUCLEOTIDE SEQUENCE [LARGE SCALE GENOMIC DNA]</scope>
    <source>
        <strain evidence="3">cv. HAL2</strain>
    </source>
</reference>
<evidence type="ECO:0000313" key="3">
    <source>
        <dbReference type="Proteomes" id="UP000244336"/>
    </source>
</evidence>
<name>A0A2T7D2G1_9POAL</name>
<sequence>MAAPPEEHRQQEQEDDDSDEFTFPTPPPQLLAGGARRKDGRRVADFHHLPCSASASSSPPLWLLSSPIRRSFSAADCAVSPWRDRVLLSRQRRNGACSPALSDYAGYCVDEEEEEERMDSLWEDLNDEDAAARKDDLFPGSLDMSRRRSVAGPDAAERARRAAKDPHEAAAAVLGASRSSRRRPPGLVVMMRALRRMFVAHKGKSRVHRDEQTAASASASSCSNPFNKG</sequence>
<organism evidence="2 3">
    <name type="scientific">Panicum hallii var. hallii</name>
    <dbReference type="NCBI Taxonomy" id="1504633"/>
    <lineage>
        <taxon>Eukaryota</taxon>
        <taxon>Viridiplantae</taxon>
        <taxon>Streptophyta</taxon>
        <taxon>Embryophyta</taxon>
        <taxon>Tracheophyta</taxon>
        <taxon>Spermatophyta</taxon>
        <taxon>Magnoliopsida</taxon>
        <taxon>Liliopsida</taxon>
        <taxon>Poales</taxon>
        <taxon>Poaceae</taxon>
        <taxon>PACMAD clade</taxon>
        <taxon>Panicoideae</taxon>
        <taxon>Panicodae</taxon>
        <taxon>Paniceae</taxon>
        <taxon>Panicinae</taxon>
        <taxon>Panicum</taxon>
        <taxon>Panicum sect. Panicum</taxon>
    </lineage>
</organism>
<feature type="compositionally biased region" description="Basic and acidic residues" evidence="1">
    <location>
        <begin position="155"/>
        <end position="168"/>
    </location>
</feature>
<feature type="compositionally biased region" description="Basic and acidic residues" evidence="1">
    <location>
        <begin position="1"/>
        <end position="12"/>
    </location>
</feature>
<dbReference type="Proteomes" id="UP000244336">
    <property type="component" value="Chromosome 6"/>
</dbReference>
<protein>
    <submittedName>
        <fullName evidence="2">Uncharacterized protein</fullName>
    </submittedName>
</protein>
<keyword evidence="3" id="KW-1185">Reference proteome</keyword>
<dbReference type="Gramene" id="PUZ49786">
    <property type="protein sequence ID" value="PUZ49786"/>
    <property type="gene ID" value="GQ55_6G005900"/>
</dbReference>